<evidence type="ECO:0000313" key="8">
    <source>
        <dbReference type="EMBL" id="XCM37011.1"/>
    </source>
</evidence>
<dbReference type="InterPro" id="IPR016098">
    <property type="entry name" value="CAP/MinC_C"/>
</dbReference>
<keyword evidence="1 5" id="KW-0132">Cell division</keyword>
<gene>
    <name evidence="5 8" type="primary">minC</name>
    <name evidence="8" type="ORF">ABWT76_005814</name>
</gene>
<sequence>MTSDTSVPLSETISQENSTNIPATNISAETPPEKELEQPETSSTEEQVTEDKSAEEPDFFIAIDPNLQPRFTTKDGKLLLILPREIRAKDGDTPLNDWMEMWQALKHRLNGGDRFWQANTSVYLMAQDRLLDVRQLQAIADALSEVQLNLSRVYTARRQTAVAAATAGYSVEQRINLAAFNPSNNAPVQALADPLYLETTIRSGVEIRHEGTVVIRGDVNPGGSVVADGDILVWGRLRGIVHAGARGNNESIIMALEMEPTQIRIGDYVARSPESPPEFYPEVAYVSPEGIRIAGALDFAKSSSSATEL</sequence>
<comment type="similarity">
    <text evidence="5">Belongs to the MinC family.</text>
</comment>
<comment type="subunit">
    <text evidence="4 5">Interacts with MinD and FtsZ.</text>
</comment>
<protein>
    <recommendedName>
        <fullName evidence="5">Probable septum site-determining protein MinC</fullName>
    </recommendedName>
</protein>
<name>A0AAU8JE03_9CYAN</name>
<dbReference type="GO" id="GO:1901891">
    <property type="term" value="P:regulation of cell septum assembly"/>
    <property type="evidence" value="ECO:0007669"/>
    <property type="project" value="InterPro"/>
</dbReference>
<keyword evidence="2 5" id="KW-0717">Septation</keyword>
<accession>A0AAU8JE03</accession>
<dbReference type="PANTHER" id="PTHR34108:SF1">
    <property type="entry name" value="SEPTUM SITE-DETERMINING PROTEIN MINC"/>
    <property type="match status" value="1"/>
</dbReference>
<evidence type="ECO:0000256" key="4">
    <source>
        <dbReference type="ARBA" id="ARBA00046874"/>
    </source>
</evidence>
<proteinExistence type="inferred from homology"/>
<evidence type="ECO:0000256" key="5">
    <source>
        <dbReference type="HAMAP-Rule" id="MF_00267"/>
    </source>
</evidence>
<evidence type="ECO:0000256" key="3">
    <source>
        <dbReference type="ARBA" id="ARBA00023306"/>
    </source>
</evidence>
<keyword evidence="3 5" id="KW-0131">Cell cycle</keyword>
<dbReference type="RefSeq" id="WP_082348791.1">
    <property type="nucleotide sequence ID" value="NZ_CP159837.1"/>
</dbReference>
<feature type="compositionally biased region" description="Polar residues" evidence="6">
    <location>
        <begin position="1"/>
        <end position="28"/>
    </location>
</feature>
<evidence type="ECO:0000256" key="1">
    <source>
        <dbReference type="ARBA" id="ARBA00022618"/>
    </source>
</evidence>
<dbReference type="Gene3D" id="2.160.20.70">
    <property type="match status" value="1"/>
</dbReference>
<dbReference type="GO" id="GO:0000917">
    <property type="term" value="P:division septum assembly"/>
    <property type="evidence" value="ECO:0007669"/>
    <property type="project" value="UniProtKB-KW"/>
</dbReference>
<organism evidence="8">
    <name type="scientific">Planktothricoides raciborskii GIHE-MW2</name>
    <dbReference type="NCBI Taxonomy" id="2792601"/>
    <lineage>
        <taxon>Bacteria</taxon>
        <taxon>Bacillati</taxon>
        <taxon>Cyanobacteriota</taxon>
        <taxon>Cyanophyceae</taxon>
        <taxon>Oscillatoriophycideae</taxon>
        <taxon>Oscillatoriales</taxon>
        <taxon>Oscillatoriaceae</taxon>
        <taxon>Planktothricoides</taxon>
    </lineage>
</organism>
<dbReference type="Pfam" id="PF03775">
    <property type="entry name" value="MinC_C"/>
    <property type="match status" value="1"/>
</dbReference>
<dbReference type="InterPro" id="IPR013033">
    <property type="entry name" value="MinC"/>
</dbReference>
<dbReference type="HAMAP" id="MF_00267">
    <property type="entry name" value="MinC"/>
    <property type="match status" value="1"/>
</dbReference>
<dbReference type="InterPro" id="IPR005526">
    <property type="entry name" value="Septum_form_inhib_MinC_C"/>
</dbReference>
<evidence type="ECO:0000256" key="6">
    <source>
        <dbReference type="SAM" id="MobiDB-lite"/>
    </source>
</evidence>
<dbReference type="PANTHER" id="PTHR34108">
    <property type="entry name" value="SEPTUM SITE-DETERMINING PROTEIN MINC"/>
    <property type="match status" value="1"/>
</dbReference>
<dbReference type="GO" id="GO:0000902">
    <property type="term" value="P:cell morphogenesis"/>
    <property type="evidence" value="ECO:0007669"/>
    <property type="project" value="InterPro"/>
</dbReference>
<dbReference type="EMBL" id="CP159837">
    <property type="protein sequence ID" value="XCM37011.1"/>
    <property type="molecule type" value="Genomic_DNA"/>
</dbReference>
<dbReference type="AlphaFoldDB" id="A0AAU8JE03"/>
<evidence type="ECO:0000256" key="2">
    <source>
        <dbReference type="ARBA" id="ARBA00023210"/>
    </source>
</evidence>
<feature type="domain" description="Septum formation inhibitor MinC C-terminal" evidence="7">
    <location>
        <begin position="197"/>
        <end position="291"/>
    </location>
</feature>
<reference evidence="8" key="1">
    <citation type="submission" date="2024-07" db="EMBL/GenBank/DDBJ databases">
        <authorList>
            <person name="Kim Y.J."/>
            <person name="Jeong J.Y."/>
        </authorList>
    </citation>
    <scope>NUCLEOTIDE SEQUENCE</scope>
    <source>
        <strain evidence="8">GIHE-MW2</strain>
    </source>
</reference>
<dbReference type="NCBIfam" id="NF001778">
    <property type="entry name" value="PRK00513.2-4"/>
    <property type="match status" value="1"/>
</dbReference>
<dbReference type="SUPFAM" id="SSF63848">
    <property type="entry name" value="Cell-division inhibitor MinC, C-terminal domain"/>
    <property type="match status" value="1"/>
</dbReference>
<feature type="region of interest" description="Disordered" evidence="6">
    <location>
        <begin position="1"/>
        <end position="56"/>
    </location>
</feature>
<dbReference type="InterPro" id="IPR036145">
    <property type="entry name" value="MinC_C_sf"/>
</dbReference>
<evidence type="ECO:0000259" key="7">
    <source>
        <dbReference type="Pfam" id="PF03775"/>
    </source>
</evidence>
<comment type="function">
    <text evidence="5">Cell division inhibitor that blocks the formation of polar Z ring septums. Rapidly oscillates between the poles of the cell to destabilize FtsZ filaments that have formed before they mature into polar Z rings. Prevents FtsZ polymerization.</text>
</comment>